<dbReference type="EMBL" id="CAVNYO010000440">
    <property type="protein sequence ID" value="CAK5279954.1"/>
    <property type="molecule type" value="Genomic_DNA"/>
</dbReference>
<protein>
    <submittedName>
        <fullName evidence="1">Uncharacterized protein</fullName>
    </submittedName>
</protein>
<evidence type="ECO:0000313" key="2">
    <source>
        <dbReference type="Proteomes" id="UP001295794"/>
    </source>
</evidence>
<gene>
    <name evidence="1" type="ORF">MYCIT1_LOCUS30331</name>
</gene>
<proteinExistence type="predicted"/>
<comment type="caution">
    <text evidence="1">The sequence shown here is derived from an EMBL/GenBank/DDBJ whole genome shotgun (WGS) entry which is preliminary data.</text>
</comment>
<dbReference type="AlphaFoldDB" id="A0AAD2K595"/>
<feature type="non-terminal residue" evidence="1">
    <location>
        <position position="177"/>
    </location>
</feature>
<keyword evidence="2" id="KW-1185">Reference proteome</keyword>
<accession>A0AAD2K595</accession>
<organism evidence="1 2">
    <name type="scientific">Mycena citricolor</name>
    <dbReference type="NCBI Taxonomy" id="2018698"/>
    <lineage>
        <taxon>Eukaryota</taxon>
        <taxon>Fungi</taxon>
        <taxon>Dikarya</taxon>
        <taxon>Basidiomycota</taxon>
        <taxon>Agaricomycotina</taxon>
        <taxon>Agaricomycetes</taxon>
        <taxon>Agaricomycetidae</taxon>
        <taxon>Agaricales</taxon>
        <taxon>Marasmiineae</taxon>
        <taxon>Mycenaceae</taxon>
        <taxon>Mycena</taxon>
    </lineage>
</organism>
<name>A0AAD2K595_9AGAR</name>
<evidence type="ECO:0000313" key="1">
    <source>
        <dbReference type="EMBL" id="CAK5279954.1"/>
    </source>
</evidence>
<reference evidence="1" key="1">
    <citation type="submission" date="2023-11" db="EMBL/GenBank/DDBJ databases">
        <authorList>
            <person name="De Vega J J."/>
            <person name="De Vega J J."/>
        </authorList>
    </citation>
    <scope>NUCLEOTIDE SEQUENCE</scope>
</reference>
<sequence>MFTCCDSVSSQHRSHTLDLDESQGSLTSLLRLIHSPPSPPTQFIRKPREEKVKTHLPVRFDLSTAIPLPILRLLLQLADKYALSDPESLKALREHLLAYAPTDGLEVYGLGLRYLDLIGEHVVNEASQYIFPLPTYSLDQIQVVPSVHDHHRILRLQNFRAKALQKIVVEEDLFPHG</sequence>
<dbReference type="Proteomes" id="UP001295794">
    <property type="component" value="Unassembled WGS sequence"/>
</dbReference>